<evidence type="ECO:0000313" key="1">
    <source>
        <dbReference type="EMBL" id="ARW11397.1"/>
    </source>
</evidence>
<reference evidence="1 2" key="1">
    <citation type="submission" date="2017-05" db="EMBL/GenBank/DDBJ databases">
        <title>Genome sequence of Acetobacter pasteurianus subsp. ascendens strain SRCM101447.</title>
        <authorList>
            <person name="Cho S.H."/>
        </authorList>
    </citation>
    <scope>NUCLEOTIDE SEQUENCE [LARGE SCALE GENOMIC DNA]</scope>
    <source>
        <strain evidence="1 2">SRCM101447</strain>
    </source>
</reference>
<accession>A0A1Y0V9D3</accession>
<sequence>MLAGLTAFVAPAWAHRLDEYLLATVIDVSRQKIDVVLRLTPGVDVASPVLHQIDADGDGRFSTQEQQKYAQYVVSRVSLMLDHAYLPLKLRDYVFPSIEELRAGSGTISLHLRAQAVLEPGKHQLRYHNQGAGPDTVYLVNGLLPHDQAVHIQSQKRSSNQAIYDLDFTVGE</sequence>
<protein>
    <submittedName>
        <fullName evidence="1">Uncharacterized protein</fullName>
    </submittedName>
</protein>
<name>A0A1Y0V9D3_9PROT</name>
<dbReference type="Proteomes" id="UP000195633">
    <property type="component" value="Chromosome"/>
</dbReference>
<gene>
    <name evidence="1" type="ORF">S101447_02351</name>
</gene>
<proteinExistence type="predicted"/>
<dbReference type="RefSeq" id="WP_019087739.1">
    <property type="nucleotide sequence ID" value="NZ_CP021524.1"/>
</dbReference>
<dbReference type="AlphaFoldDB" id="A0A1Y0V9D3"/>
<evidence type="ECO:0000313" key="2">
    <source>
        <dbReference type="Proteomes" id="UP000195633"/>
    </source>
</evidence>
<organism evidence="1 2">
    <name type="scientific">Acetobacter ascendens</name>
    <dbReference type="NCBI Taxonomy" id="481146"/>
    <lineage>
        <taxon>Bacteria</taxon>
        <taxon>Pseudomonadati</taxon>
        <taxon>Pseudomonadota</taxon>
        <taxon>Alphaproteobacteria</taxon>
        <taxon>Acetobacterales</taxon>
        <taxon>Acetobacteraceae</taxon>
        <taxon>Acetobacter</taxon>
    </lineage>
</organism>
<dbReference type="EMBL" id="CP021524">
    <property type="protein sequence ID" value="ARW11397.1"/>
    <property type="molecule type" value="Genomic_DNA"/>
</dbReference>